<keyword evidence="4" id="KW-1185">Reference proteome</keyword>
<feature type="domain" description="S-adenosylmethionine-dependent methyltransferase Rv2258c-like winged HTH" evidence="2">
    <location>
        <begin position="15"/>
        <end position="88"/>
    </location>
</feature>
<dbReference type="Proteomes" id="UP000030466">
    <property type="component" value="Unassembled WGS sequence"/>
</dbReference>
<dbReference type="Pfam" id="PF21320">
    <property type="entry name" value="WHD_Rv2258c"/>
    <property type="match status" value="1"/>
</dbReference>
<dbReference type="SUPFAM" id="SSF53335">
    <property type="entry name" value="S-adenosyl-L-methionine-dependent methyltransferases"/>
    <property type="match status" value="1"/>
</dbReference>
<evidence type="ECO:0000313" key="3">
    <source>
        <dbReference type="EMBL" id="KHD99165.1"/>
    </source>
</evidence>
<name>A0A0A6VWF4_KOCRO</name>
<dbReference type="Gene3D" id="3.40.50.150">
    <property type="entry name" value="Vaccinia Virus protein VP39"/>
    <property type="match status" value="1"/>
</dbReference>
<dbReference type="AlphaFoldDB" id="A0A0A6VWF4"/>
<dbReference type="PANTHER" id="PTHR45128:SF2">
    <property type="entry name" value="METHYLTRANSFERASE DOMAIN-CONTAINING PROTEIN"/>
    <property type="match status" value="1"/>
</dbReference>
<evidence type="ECO:0000313" key="4">
    <source>
        <dbReference type="Proteomes" id="UP000030466"/>
    </source>
</evidence>
<dbReference type="Pfam" id="PF13847">
    <property type="entry name" value="Methyltransf_31"/>
    <property type="match status" value="1"/>
</dbReference>
<protein>
    <submittedName>
        <fullName evidence="3">Uncharacterized protein</fullName>
    </submittedName>
</protein>
<dbReference type="InterPro" id="IPR036390">
    <property type="entry name" value="WH_DNA-bd_sf"/>
</dbReference>
<reference evidence="3 4" key="1">
    <citation type="journal article" date="2003" name="Int. J. Syst. Evol. Microbiol.">
        <title>Kocuria polaris sp. nov., an orange-pigmented psychrophilic bacterium isolated from an Antarctic cyanobacterial mat sample.</title>
        <authorList>
            <person name="Reddy G.S."/>
            <person name="Prakash J.S."/>
            <person name="Prabahar V."/>
            <person name="Matsumoto G.I."/>
            <person name="Stackebrandt E."/>
            <person name="Shivaji S."/>
        </authorList>
    </citation>
    <scope>NUCLEOTIDE SEQUENCE [LARGE SCALE GENOMIC DNA]</scope>
    <source>
        <strain evidence="3 4">CMS 76or</strain>
    </source>
</reference>
<organism evidence="3 4">
    <name type="scientific">Kocuria rosea subsp. polaris</name>
    <dbReference type="NCBI Taxonomy" id="136273"/>
    <lineage>
        <taxon>Bacteria</taxon>
        <taxon>Bacillati</taxon>
        <taxon>Actinomycetota</taxon>
        <taxon>Actinomycetes</taxon>
        <taxon>Micrococcales</taxon>
        <taxon>Micrococcaceae</taxon>
        <taxon>Kocuria</taxon>
    </lineage>
</organism>
<dbReference type="InterPro" id="IPR036388">
    <property type="entry name" value="WH-like_DNA-bd_sf"/>
</dbReference>
<evidence type="ECO:0000259" key="1">
    <source>
        <dbReference type="Pfam" id="PF13847"/>
    </source>
</evidence>
<dbReference type="SUPFAM" id="SSF46785">
    <property type="entry name" value="Winged helix' DNA-binding domain"/>
    <property type="match status" value="1"/>
</dbReference>
<dbReference type="InterPro" id="IPR053173">
    <property type="entry name" value="SAM-binding_MTase"/>
</dbReference>
<dbReference type="InterPro" id="IPR025714">
    <property type="entry name" value="Methyltranfer_dom"/>
</dbReference>
<accession>A0A0A6VWF4</accession>
<dbReference type="PANTHER" id="PTHR45128">
    <property type="entry name" value="METHYLTRANSFERASE TYPE 11"/>
    <property type="match status" value="1"/>
</dbReference>
<comment type="caution">
    <text evidence="3">The sequence shown here is derived from an EMBL/GenBank/DDBJ whole genome shotgun (WGS) entry which is preliminary data.</text>
</comment>
<dbReference type="InterPro" id="IPR029063">
    <property type="entry name" value="SAM-dependent_MTases_sf"/>
</dbReference>
<dbReference type="EMBL" id="JSUH01000001">
    <property type="protein sequence ID" value="KHD99165.1"/>
    <property type="molecule type" value="Genomic_DNA"/>
</dbReference>
<evidence type="ECO:0000259" key="2">
    <source>
        <dbReference type="Pfam" id="PF21320"/>
    </source>
</evidence>
<proteinExistence type="predicted"/>
<gene>
    <name evidence="3" type="ORF">GY22_01760</name>
</gene>
<feature type="domain" description="Methyltransferase" evidence="1">
    <location>
        <begin position="160"/>
        <end position="273"/>
    </location>
</feature>
<dbReference type="Gene3D" id="1.10.10.10">
    <property type="entry name" value="Winged helix-like DNA-binding domain superfamily/Winged helix DNA-binding domain"/>
    <property type="match status" value="1"/>
</dbReference>
<dbReference type="InterPro" id="IPR048711">
    <property type="entry name" value="WHD_Rv2258c"/>
</dbReference>
<sequence length="342" mass="35827">MEQRAQELFGLVSAAATTAMILVGDRLGLYPALAGSGPVTSAQLAEDTGTHERYVREWLAQQAAAGILGYDAADGTFTLSAEWAAVLADDGMVAACLLPTGMFRDVDPVLEAFRTGEGIAWGQHDPVVFEQTERFWSAQYRRSLVTEWIPALDGVAERLTAGATVADVGTGHGAPLIMLAQAFPRSRFVGFDSHAPSIEIARARAAEAGVADRVSFEVAHCHEYPGHDYDLVTFVDAFHDLGDPVGAAAYARHALAPGGSIVLVELQAGDDLAGNLANPAAPLGYAASTFLCTPNSLSQPVGLALGGQAGAPALQDVLTAAGFRDVNRVADTPFNMVLQARP</sequence>